<dbReference type="InterPro" id="IPR011990">
    <property type="entry name" value="TPR-like_helical_dom_sf"/>
</dbReference>
<organism evidence="2 3">
    <name type="scientific">Citrifermentans bremense</name>
    <dbReference type="NCBI Taxonomy" id="60035"/>
    <lineage>
        <taxon>Bacteria</taxon>
        <taxon>Pseudomonadati</taxon>
        <taxon>Thermodesulfobacteriota</taxon>
        <taxon>Desulfuromonadia</taxon>
        <taxon>Geobacterales</taxon>
        <taxon>Geobacteraceae</taxon>
        <taxon>Citrifermentans</taxon>
    </lineage>
</organism>
<accession>A0A6S6LXD2</accession>
<dbReference type="Gene3D" id="1.25.40.10">
    <property type="entry name" value="Tetratricopeptide repeat domain"/>
    <property type="match status" value="1"/>
</dbReference>
<evidence type="ECO:0000313" key="2">
    <source>
        <dbReference type="EMBL" id="BCG45440.1"/>
    </source>
</evidence>
<name>A0A6S6LXD2_9BACT</name>
<dbReference type="AlphaFoldDB" id="A0A6S6LXD2"/>
<sequence>MDIGGCRVKKLPICFIVIALCQGCASTGKAPQGNLVQRYTASRQLEQADEMLGRGDAAGAAKALHAVVSAPPAPGVTDQALFRLALLTLKPGLERSASVQSQQLLRRLAKEYPKSPWNAQAAQLNDLIEVADDLRRQNKSLKGNNQSLTKEINDLNNSLERLKRLDQELEKNVR</sequence>
<gene>
    <name evidence="2" type="ORF">GEOBRER4_n0193</name>
</gene>
<keyword evidence="3" id="KW-1185">Reference proteome</keyword>
<dbReference type="KEGG" id="gbn:GEOBRER4_01900"/>
<evidence type="ECO:0000256" key="1">
    <source>
        <dbReference type="SAM" id="Coils"/>
    </source>
</evidence>
<feature type="coiled-coil region" evidence="1">
    <location>
        <begin position="124"/>
        <end position="172"/>
    </location>
</feature>
<dbReference type="Proteomes" id="UP000515472">
    <property type="component" value="Chromosome"/>
</dbReference>
<dbReference type="EMBL" id="AP023213">
    <property type="protein sequence ID" value="BCG45440.1"/>
    <property type="molecule type" value="Genomic_DNA"/>
</dbReference>
<proteinExistence type="predicted"/>
<reference evidence="2 3" key="1">
    <citation type="submission" date="2020-06" db="EMBL/GenBank/DDBJ databases">
        <title>Interaction of electrochemicaly active bacteria, Geobacter bremensis R4 on different carbon anode.</title>
        <authorList>
            <person name="Meng L."/>
            <person name="Yoshida N."/>
        </authorList>
    </citation>
    <scope>NUCLEOTIDE SEQUENCE [LARGE SCALE GENOMIC DNA]</scope>
    <source>
        <strain evidence="2 3">R4</strain>
    </source>
</reference>
<protein>
    <submittedName>
        <fullName evidence="2">Putative methyl-accepting chemotaxis sensory transducer</fullName>
    </submittedName>
</protein>
<keyword evidence="1" id="KW-0175">Coiled coil</keyword>
<evidence type="ECO:0000313" key="3">
    <source>
        <dbReference type="Proteomes" id="UP000515472"/>
    </source>
</evidence>